<organism evidence="7 8">
    <name type="scientific">Nematostella vectensis</name>
    <name type="common">Starlet sea anemone</name>
    <dbReference type="NCBI Taxonomy" id="45351"/>
    <lineage>
        <taxon>Eukaryota</taxon>
        <taxon>Metazoa</taxon>
        <taxon>Cnidaria</taxon>
        <taxon>Anthozoa</taxon>
        <taxon>Hexacorallia</taxon>
        <taxon>Actiniaria</taxon>
        <taxon>Edwardsiidae</taxon>
        <taxon>Nematostella</taxon>
    </lineage>
</organism>
<dbReference type="InParanoid" id="A7RFG2"/>
<keyword evidence="4" id="KW-1133">Transmembrane helix</keyword>
<dbReference type="PhylomeDB" id="A7RFG2"/>
<keyword evidence="4" id="KW-0812">Transmembrane</keyword>
<evidence type="ECO:0000256" key="2">
    <source>
        <dbReference type="PROSITE-ProRule" id="PRU00059"/>
    </source>
</evidence>
<gene>
    <name evidence="7" type="ORF">NEMVEDRAFT_v1g196397</name>
</gene>
<feature type="signal peptide" evidence="5">
    <location>
        <begin position="1"/>
        <end position="25"/>
    </location>
</feature>
<dbReference type="AlphaFoldDB" id="A7RFG2"/>
<dbReference type="OMA" id="CRPWSLE"/>
<evidence type="ECO:0000256" key="3">
    <source>
        <dbReference type="SAM" id="MobiDB-lite"/>
    </source>
</evidence>
<dbReference type="PANTHER" id="PTHR16311:SF3">
    <property type="entry name" value="THROMBOSPONDIN TYPE-1 DOMAIN-CONTAINING PROTEIN 1"/>
    <property type="match status" value="1"/>
</dbReference>
<comment type="caution">
    <text evidence="2">Lacks conserved residue(s) required for the propagation of feature annotation.</text>
</comment>
<feature type="domain" description="CUB" evidence="6">
    <location>
        <begin position="387"/>
        <end position="496"/>
    </location>
</feature>
<dbReference type="CDD" id="cd00041">
    <property type="entry name" value="CUB"/>
    <property type="match status" value="1"/>
</dbReference>
<evidence type="ECO:0000259" key="6">
    <source>
        <dbReference type="PROSITE" id="PS01180"/>
    </source>
</evidence>
<feature type="chain" id="PRO_5002713441" description="CUB domain-containing protein" evidence="5">
    <location>
        <begin position="26"/>
        <end position="716"/>
    </location>
</feature>
<keyword evidence="5" id="KW-0732">Signal</keyword>
<dbReference type="eggNOG" id="KOG3714">
    <property type="taxonomic scope" value="Eukaryota"/>
</dbReference>
<keyword evidence="4" id="KW-0472">Membrane</keyword>
<dbReference type="HOGENOM" id="CLU_386006_0_0_1"/>
<dbReference type="EMBL" id="DS469508">
    <property type="protein sequence ID" value="EDO49712.1"/>
    <property type="molecule type" value="Genomic_DNA"/>
</dbReference>
<evidence type="ECO:0000256" key="5">
    <source>
        <dbReference type="SAM" id="SignalP"/>
    </source>
</evidence>
<dbReference type="Pfam" id="PF00431">
    <property type="entry name" value="CUB"/>
    <property type="match status" value="1"/>
</dbReference>
<dbReference type="GO" id="GO:0071944">
    <property type="term" value="C:cell periphery"/>
    <property type="evidence" value="ECO:0000318"/>
    <property type="project" value="GO_Central"/>
</dbReference>
<feature type="region of interest" description="Disordered" evidence="3">
    <location>
        <begin position="546"/>
        <end position="610"/>
    </location>
</feature>
<sequence length="716" mass="80736">MRDGWACYLLLLGSLSSICYDVAKAGKNSVFARVSTISSVLSGDVNITFYIPKQLVNSTAPRKLVVHVLSDQWKERLRTFKIPIISTELKLRVPCDTFDHAATYTFKYRVSNNGPTGLLNESMAISWGNTRIEAPRNHTTLTRFGSIWIYHDRVCLPRSRQYRDQVNLYFVHDKKRILITQRNVRKLRNGKQSGSQNRIRLMFSCDLFDTQGVYYFEYVSGFSNKTLSTSSPVSVRWSKHELTTPHKSILPCSGSFSISFAAPECHKTTDTIKVYEQLSRKYITERPALPGQTAVFLPCTLFNDYIKGYCFRYTTISSLTGKETVQSSLCVSTLGPGSCTLSFSLCEKWSRDASLSMTGGVSGLSGTSVQAPVARDEDIETRNRCACGCRLTEQEGMITSSPQLFKKPNRSQCTWVINIQGGKKVKLWFDALKLDGDYIFVRDGNDSSADLLAKIKRDDYDKPIISSGNSMYLYYYHVGKWINGTRRGFTASYTAEVGPPAVSLGTITRTLGSAEISFLAIFIVGVLVMGGLLLTVFMKLRRQHVFPPSSGSSTTSESTIRSTGPPSPLEDEASSNEPLKGGDRNARKKPAKSNQDRKRRHKERRTQMNERLCCESTPLPRCTCAQTELESGSNSLSDGSPQRRNSGVYRTLERTVEECECPQCVRQQQDYYLHEHFGSPEKKYYGDWMHNESFQEPILVEMPRPGNYRRSFPQYV</sequence>
<name>A7RFG2_NEMVE</name>
<feature type="compositionally biased region" description="Basic residues" evidence="3">
    <location>
        <begin position="586"/>
        <end position="604"/>
    </location>
</feature>
<dbReference type="InterPro" id="IPR000859">
    <property type="entry name" value="CUB_dom"/>
</dbReference>
<proteinExistence type="predicted"/>
<keyword evidence="1" id="KW-1015">Disulfide bond</keyword>
<feature type="compositionally biased region" description="Low complexity" evidence="3">
    <location>
        <begin position="549"/>
        <end position="563"/>
    </location>
</feature>
<dbReference type="SMART" id="SM00042">
    <property type="entry name" value="CUB"/>
    <property type="match status" value="1"/>
</dbReference>
<protein>
    <recommendedName>
        <fullName evidence="6">CUB domain-containing protein</fullName>
    </recommendedName>
</protein>
<dbReference type="SUPFAM" id="SSF49854">
    <property type="entry name" value="Spermadhesin, CUB domain"/>
    <property type="match status" value="1"/>
</dbReference>
<evidence type="ECO:0000313" key="8">
    <source>
        <dbReference type="Proteomes" id="UP000001593"/>
    </source>
</evidence>
<reference evidence="7 8" key="1">
    <citation type="journal article" date="2007" name="Science">
        <title>Sea anemone genome reveals ancestral eumetazoan gene repertoire and genomic organization.</title>
        <authorList>
            <person name="Putnam N.H."/>
            <person name="Srivastava M."/>
            <person name="Hellsten U."/>
            <person name="Dirks B."/>
            <person name="Chapman J."/>
            <person name="Salamov A."/>
            <person name="Terry A."/>
            <person name="Shapiro H."/>
            <person name="Lindquist E."/>
            <person name="Kapitonov V.V."/>
            <person name="Jurka J."/>
            <person name="Genikhovich G."/>
            <person name="Grigoriev I.V."/>
            <person name="Lucas S.M."/>
            <person name="Steele R.E."/>
            <person name="Finnerty J.R."/>
            <person name="Technau U."/>
            <person name="Martindale M.Q."/>
            <person name="Rokhsar D.S."/>
        </authorList>
    </citation>
    <scope>NUCLEOTIDE SEQUENCE [LARGE SCALE GENOMIC DNA]</scope>
    <source>
        <strain evidence="8">CH2 X CH6</strain>
    </source>
</reference>
<keyword evidence="8" id="KW-1185">Reference proteome</keyword>
<evidence type="ECO:0000313" key="7">
    <source>
        <dbReference type="EMBL" id="EDO49712.1"/>
    </source>
</evidence>
<evidence type="ECO:0000256" key="4">
    <source>
        <dbReference type="SAM" id="Phobius"/>
    </source>
</evidence>
<dbReference type="PROSITE" id="PS01180">
    <property type="entry name" value="CUB"/>
    <property type="match status" value="1"/>
</dbReference>
<dbReference type="Gene3D" id="2.60.120.290">
    <property type="entry name" value="Spermadhesin, CUB domain"/>
    <property type="match status" value="1"/>
</dbReference>
<evidence type="ECO:0000256" key="1">
    <source>
        <dbReference type="ARBA" id="ARBA00023157"/>
    </source>
</evidence>
<dbReference type="PANTHER" id="PTHR16311">
    <property type="entry name" value="THROMBOSPONDIN TYPE I DOMAIN-CONTAINING 1"/>
    <property type="match status" value="1"/>
</dbReference>
<feature type="transmembrane region" description="Helical" evidence="4">
    <location>
        <begin position="516"/>
        <end position="537"/>
    </location>
</feature>
<dbReference type="Proteomes" id="UP000001593">
    <property type="component" value="Unassembled WGS sequence"/>
</dbReference>
<dbReference type="InterPro" id="IPR038877">
    <property type="entry name" value="THSD1"/>
</dbReference>
<dbReference type="InterPro" id="IPR035914">
    <property type="entry name" value="Sperma_CUB_dom_sf"/>
</dbReference>
<accession>A7RFG2</accession>